<dbReference type="Gramene" id="PVH38821">
    <property type="protein sequence ID" value="PVH38821"/>
    <property type="gene ID" value="PAHAL_5G362300"/>
</dbReference>
<dbReference type="AlphaFoldDB" id="A0A2T8IMC1"/>
<dbReference type="Proteomes" id="UP000243499">
    <property type="component" value="Chromosome 5"/>
</dbReference>
<proteinExistence type="predicted"/>
<feature type="compositionally biased region" description="Low complexity" evidence="1">
    <location>
        <begin position="46"/>
        <end position="61"/>
    </location>
</feature>
<dbReference type="EMBL" id="CM008050">
    <property type="protein sequence ID" value="PVH38821.1"/>
    <property type="molecule type" value="Genomic_DNA"/>
</dbReference>
<sequence>MLDPGRAVAVSSVKNGHGLVTGCGAGPGSSGSAACSPPPRSPPAPATRAPAASPAAALPSSAAPPPGHRGCGSDSSHRRPSPNCAARLGWPPSIGCQSAGPETAAGRAPAPWHPPHPRPGARASSTNRRARARRASASHACAPERHWPEGRMERGAAGARACVVRRQAATAELAQRQAEAVARL</sequence>
<evidence type="ECO:0000313" key="2">
    <source>
        <dbReference type="EMBL" id="PVH38821.1"/>
    </source>
</evidence>
<organism evidence="2">
    <name type="scientific">Panicum hallii</name>
    <dbReference type="NCBI Taxonomy" id="206008"/>
    <lineage>
        <taxon>Eukaryota</taxon>
        <taxon>Viridiplantae</taxon>
        <taxon>Streptophyta</taxon>
        <taxon>Embryophyta</taxon>
        <taxon>Tracheophyta</taxon>
        <taxon>Spermatophyta</taxon>
        <taxon>Magnoliopsida</taxon>
        <taxon>Liliopsida</taxon>
        <taxon>Poales</taxon>
        <taxon>Poaceae</taxon>
        <taxon>PACMAD clade</taxon>
        <taxon>Panicoideae</taxon>
        <taxon>Panicodae</taxon>
        <taxon>Paniceae</taxon>
        <taxon>Panicinae</taxon>
        <taxon>Panicum</taxon>
        <taxon>Panicum sect. Panicum</taxon>
    </lineage>
</organism>
<feature type="compositionally biased region" description="Pro residues" evidence="1">
    <location>
        <begin position="36"/>
        <end position="45"/>
    </location>
</feature>
<feature type="region of interest" description="Disordered" evidence="1">
    <location>
        <begin position="1"/>
        <end position="152"/>
    </location>
</feature>
<name>A0A2T8IMC1_9POAL</name>
<dbReference type="PROSITE" id="PS51257">
    <property type="entry name" value="PROKAR_LIPOPROTEIN"/>
    <property type="match status" value="1"/>
</dbReference>
<evidence type="ECO:0000256" key="1">
    <source>
        <dbReference type="SAM" id="MobiDB-lite"/>
    </source>
</evidence>
<reference evidence="2" key="1">
    <citation type="submission" date="2018-04" db="EMBL/GenBank/DDBJ databases">
        <title>WGS assembly of Panicum hallii.</title>
        <authorList>
            <person name="Lovell J."/>
            <person name="Jenkins J."/>
            <person name="Lowry D."/>
            <person name="Mamidi S."/>
            <person name="Sreedasyam A."/>
            <person name="Weng X."/>
            <person name="Barry K."/>
            <person name="Bonette J."/>
            <person name="Campitelli B."/>
            <person name="Daum C."/>
            <person name="Gordon S."/>
            <person name="Gould B."/>
            <person name="Lipzen A."/>
            <person name="Macqueen A."/>
            <person name="Palacio-Mejia J."/>
            <person name="Plott C."/>
            <person name="Shakirov E."/>
            <person name="Shu S."/>
            <person name="Yoshinaga Y."/>
            <person name="Zane M."/>
            <person name="Rokhsar D."/>
            <person name="Grimwood J."/>
            <person name="Schmutz J."/>
            <person name="Juenger T."/>
        </authorList>
    </citation>
    <scope>NUCLEOTIDE SEQUENCE [LARGE SCALE GENOMIC DNA]</scope>
    <source>
        <strain evidence="2">FIL2</strain>
    </source>
</reference>
<feature type="compositionally biased region" description="Gly residues" evidence="1">
    <location>
        <begin position="19"/>
        <end position="29"/>
    </location>
</feature>
<protein>
    <submittedName>
        <fullName evidence="2">Uncharacterized protein</fullName>
    </submittedName>
</protein>
<gene>
    <name evidence="2" type="ORF">PAHAL_5G362300</name>
</gene>
<accession>A0A2T8IMC1</accession>
<feature type="compositionally biased region" description="Basic and acidic residues" evidence="1">
    <location>
        <begin position="142"/>
        <end position="152"/>
    </location>
</feature>